<proteinExistence type="predicted"/>
<feature type="region of interest" description="Disordered" evidence="1">
    <location>
        <begin position="103"/>
        <end position="124"/>
    </location>
</feature>
<dbReference type="AlphaFoldDB" id="A0AA39ZZ73"/>
<organism evidence="2 3">
    <name type="scientific">Lasiosphaeria miniovina</name>
    <dbReference type="NCBI Taxonomy" id="1954250"/>
    <lineage>
        <taxon>Eukaryota</taxon>
        <taxon>Fungi</taxon>
        <taxon>Dikarya</taxon>
        <taxon>Ascomycota</taxon>
        <taxon>Pezizomycotina</taxon>
        <taxon>Sordariomycetes</taxon>
        <taxon>Sordariomycetidae</taxon>
        <taxon>Sordariales</taxon>
        <taxon>Lasiosphaeriaceae</taxon>
        <taxon>Lasiosphaeria</taxon>
    </lineage>
</organism>
<evidence type="ECO:0000256" key="1">
    <source>
        <dbReference type="SAM" id="MobiDB-lite"/>
    </source>
</evidence>
<keyword evidence="3" id="KW-1185">Reference proteome</keyword>
<gene>
    <name evidence="2" type="ORF">B0T26DRAFT_806148</name>
</gene>
<feature type="region of interest" description="Disordered" evidence="1">
    <location>
        <begin position="45"/>
        <end position="69"/>
    </location>
</feature>
<protein>
    <submittedName>
        <fullName evidence="2">Uncharacterized protein</fullName>
    </submittedName>
</protein>
<accession>A0AA39ZZ73</accession>
<dbReference type="RefSeq" id="XP_060291452.1">
    <property type="nucleotide sequence ID" value="XM_060447182.1"/>
</dbReference>
<dbReference type="Proteomes" id="UP001172101">
    <property type="component" value="Unassembled WGS sequence"/>
</dbReference>
<dbReference type="EMBL" id="JAUIRO010000007">
    <property type="protein sequence ID" value="KAK0706358.1"/>
    <property type="molecule type" value="Genomic_DNA"/>
</dbReference>
<evidence type="ECO:0000313" key="2">
    <source>
        <dbReference type="EMBL" id="KAK0706358.1"/>
    </source>
</evidence>
<sequence length="344" mass="38192">MTRERGQSNLGPEKALEAARRVFLSAPRPTFGHFRLHARAQKLVAARRDQQPSSVAIREEAEPWRHRQEPPAQVPVPKYLFSNYSAPCLPPFQRRQGSAVFAPEYGGSSEQTAHPSLRGKSPPAPSSYCLVGDLLRIPEESEMPLVHIMQREPASRRARLPPAASGVVDGQRGVKPPAGPAGPAGLVFVLYDTVDQQVVGVPNHTWGTVYFWMPRPDVRHACSMMQIATSASRPYFHIRSGCSEGLPPPAGGYLCNVSPQEAPKLVRKCVCECFASRRLSTYGSVRAAWCVPQQHTPRRRLLARMWLSSQAVSAAPREHSVRRCLDVQFTSSTLFRQRFGARAW</sequence>
<comment type="caution">
    <text evidence="2">The sequence shown here is derived from an EMBL/GenBank/DDBJ whole genome shotgun (WGS) entry which is preliminary data.</text>
</comment>
<dbReference type="GeneID" id="85330452"/>
<reference evidence="2" key="1">
    <citation type="submission" date="2023-06" db="EMBL/GenBank/DDBJ databases">
        <title>Genome-scale phylogeny and comparative genomics of the fungal order Sordariales.</title>
        <authorList>
            <consortium name="Lawrence Berkeley National Laboratory"/>
            <person name="Hensen N."/>
            <person name="Bonometti L."/>
            <person name="Westerberg I."/>
            <person name="Brannstrom I.O."/>
            <person name="Guillou S."/>
            <person name="Cros-Aarteil S."/>
            <person name="Calhoun S."/>
            <person name="Haridas S."/>
            <person name="Kuo A."/>
            <person name="Mondo S."/>
            <person name="Pangilinan J."/>
            <person name="Riley R."/>
            <person name="LaButti K."/>
            <person name="Andreopoulos B."/>
            <person name="Lipzen A."/>
            <person name="Chen C."/>
            <person name="Yanf M."/>
            <person name="Daum C."/>
            <person name="Ng V."/>
            <person name="Clum A."/>
            <person name="Steindorff A."/>
            <person name="Ohm R."/>
            <person name="Martin F."/>
            <person name="Silar P."/>
            <person name="Natvig D."/>
            <person name="Lalanne C."/>
            <person name="Gautier V."/>
            <person name="Ament-velasquez S.L."/>
            <person name="Kruys A."/>
            <person name="Hutchinson M.I."/>
            <person name="Powell A.J."/>
            <person name="Barry K."/>
            <person name="Miller A.N."/>
            <person name="Grigoriev I.V."/>
            <person name="Debuchy R."/>
            <person name="Gladieux P."/>
            <person name="Thoren M.H."/>
            <person name="Johannesson H."/>
        </authorList>
    </citation>
    <scope>NUCLEOTIDE SEQUENCE</scope>
    <source>
        <strain evidence="2">SMH2392-1A</strain>
    </source>
</reference>
<feature type="compositionally biased region" description="Basic and acidic residues" evidence="1">
    <location>
        <begin position="57"/>
        <end position="69"/>
    </location>
</feature>
<feature type="region of interest" description="Disordered" evidence="1">
    <location>
        <begin position="153"/>
        <end position="172"/>
    </location>
</feature>
<evidence type="ECO:0000313" key="3">
    <source>
        <dbReference type="Proteomes" id="UP001172101"/>
    </source>
</evidence>
<name>A0AA39ZZ73_9PEZI</name>